<dbReference type="Proteomes" id="UP001343492">
    <property type="component" value="Unassembled WGS sequence"/>
</dbReference>
<organism evidence="1 2">
    <name type="scientific">Altererythrobacter litoralis</name>
    <dbReference type="NCBI Taxonomy" id="3113904"/>
    <lineage>
        <taxon>Bacteria</taxon>
        <taxon>Pseudomonadati</taxon>
        <taxon>Pseudomonadota</taxon>
        <taxon>Alphaproteobacteria</taxon>
        <taxon>Sphingomonadales</taxon>
        <taxon>Erythrobacteraceae</taxon>
        <taxon>Altererythrobacter</taxon>
    </lineage>
</organism>
<sequence length="302" mass="32658">MALRIAMNHVADLPLKLDMLMKATSLSRVALAQQLAVDKSLVGRWLSGAVHPTDHNLARLSSLIGDYLPGFRLADWFEDSATLAQRYGIEQESAPGEVTFPGVIGEFLSAVSEESAMRGSAYEGFWRTSRPSLLMPGELFHDYGLIRRGPSGLMEVRMGGSGLEFEGYLIPFSGNLAVYLFDRIGRSPVTVMFKGVTLPRAMVFDGILLLAALDSARTPVAFPILVERVGDLSGDAEADDQRYAEIIETMPQPLEPLPDDVLKARIYRDSGPSSAAQGGDAFLRVSISSALSRGTTGRGLHG</sequence>
<evidence type="ECO:0008006" key="3">
    <source>
        <dbReference type="Google" id="ProtNLM"/>
    </source>
</evidence>
<protein>
    <recommendedName>
        <fullName evidence="3">Helix-turn-helix domain-containing protein</fullName>
    </recommendedName>
</protein>
<name>A0ABU7GGF7_9SPHN</name>
<comment type="caution">
    <text evidence="1">The sequence shown here is derived from an EMBL/GenBank/DDBJ whole genome shotgun (WGS) entry which is preliminary data.</text>
</comment>
<evidence type="ECO:0000313" key="1">
    <source>
        <dbReference type="EMBL" id="MEE1878182.1"/>
    </source>
</evidence>
<keyword evidence="2" id="KW-1185">Reference proteome</keyword>
<reference evidence="1 2" key="1">
    <citation type="submission" date="2024-01" db="EMBL/GenBank/DDBJ databases">
        <title>The genome sequence of Erythrobacteraceae sp. strain 1XM1-14.</title>
        <authorList>
            <person name="Liu Y."/>
        </authorList>
    </citation>
    <scope>NUCLEOTIDE SEQUENCE [LARGE SCALE GENOMIC DNA]</scope>
    <source>
        <strain evidence="1 2">1XM1-14</strain>
    </source>
</reference>
<dbReference type="InterPro" id="IPR010982">
    <property type="entry name" value="Lambda_DNA-bd_dom_sf"/>
</dbReference>
<gene>
    <name evidence="1" type="ORF">VRS74_10860</name>
</gene>
<accession>A0ABU7GGF7</accession>
<proteinExistence type="predicted"/>
<dbReference type="SUPFAM" id="SSF47413">
    <property type="entry name" value="lambda repressor-like DNA-binding domains"/>
    <property type="match status" value="1"/>
</dbReference>
<dbReference type="EMBL" id="JAZDQV010000011">
    <property type="protein sequence ID" value="MEE1878182.1"/>
    <property type="molecule type" value="Genomic_DNA"/>
</dbReference>
<evidence type="ECO:0000313" key="2">
    <source>
        <dbReference type="Proteomes" id="UP001343492"/>
    </source>
</evidence>
<dbReference type="RefSeq" id="WP_354145289.1">
    <property type="nucleotide sequence ID" value="NZ_JAZDQV010000011.1"/>
</dbReference>